<dbReference type="AlphaFoldDB" id="A0A8X6PXD8"/>
<accession>A0A8X6PXD8</accession>
<dbReference type="PANTHER" id="PTHR46282:SF2">
    <property type="entry name" value="LEUCINE-RICH MELANOCYTE DIFFERENTIATION-ASSOCIATED PROTEIN"/>
    <property type="match status" value="1"/>
</dbReference>
<evidence type="ECO:0008006" key="3">
    <source>
        <dbReference type="Google" id="ProtNLM"/>
    </source>
</evidence>
<organism evidence="1 2">
    <name type="scientific">Nephila pilipes</name>
    <name type="common">Giant wood spider</name>
    <name type="synonym">Nephila maculata</name>
    <dbReference type="NCBI Taxonomy" id="299642"/>
    <lineage>
        <taxon>Eukaryota</taxon>
        <taxon>Metazoa</taxon>
        <taxon>Ecdysozoa</taxon>
        <taxon>Arthropoda</taxon>
        <taxon>Chelicerata</taxon>
        <taxon>Arachnida</taxon>
        <taxon>Araneae</taxon>
        <taxon>Araneomorphae</taxon>
        <taxon>Entelegynae</taxon>
        <taxon>Araneoidea</taxon>
        <taxon>Nephilidae</taxon>
        <taxon>Nephila</taxon>
    </lineage>
</organism>
<gene>
    <name evidence="1" type="ORF">NPIL_291861</name>
</gene>
<feature type="non-terminal residue" evidence="1">
    <location>
        <position position="58"/>
    </location>
</feature>
<evidence type="ECO:0000313" key="2">
    <source>
        <dbReference type="Proteomes" id="UP000887013"/>
    </source>
</evidence>
<dbReference type="EMBL" id="BMAW01074891">
    <property type="protein sequence ID" value="GFT94116.1"/>
    <property type="molecule type" value="Genomic_DNA"/>
</dbReference>
<dbReference type="InterPro" id="IPR043313">
    <property type="entry name" value="LRMDA"/>
</dbReference>
<evidence type="ECO:0000313" key="1">
    <source>
        <dbReference type="EMBL" id="GFT94116.1"/>
    </source>
</evidence>
<comment type="caution">
    <text evidence="1">The sequence shown here is derived from an EMBL/GenBank/DDBJ whole genome shotgun (WGS) entry which is preliminary data.</text>
</comment>
<dbReference type="OrthoDB" id="272149at2759"/>
<dbReference type="Proteomes" id="UP000887013">
    <property type="component" value="Unassembled WGS sequence"/>
</dbReference>
<keyword evidence="2" id="KW-1185">Reference proteome</keyword>
<reference evidence="1" key="1">
    <citation type="submission" date="2020-08" db="EMBL/GenBank/DDBJ databases">
        <title>Multicomponent nature underlies the extraordinary mechanical properties of spider dragline silk.</title>
        <authorList>
            <person name="Kono N."/>
            <person name="Nakamura H."/>
            <person name="Mori M."/>
            <person name="Yoshida Y."/>
            <person name="Ohtoshi R."/>
            <person name="Malay A.D."/>
            <person name="Moran D.A.P."/>
            <person name="Tomita M."/>
            <person name="Numata K."/>
            <person name="Arakawa K."/>
        </authorList>
    </citation>
    <scope>NUCLEOTIDE SEQUENCE</scope>
</reference>
<dbReference type="PANTHER" id="PTHR46282">
    <property type="entry name" value="LEUCINE-RICH MELANOCYTE DIFFERENTIATION-ASSOCIATED PROTEIN"/>
    <property type="match status" value="1"/>
</dbReference>
<proteinExistence type="predicted"/>
<name>A0A8X6PXD8_NEPPI</name>
<sequence length="58" mass="6721">FLDLEKLLKQLIGCYPELTYLSLLGNPACPDQLSSLEKDEEDYQRYRSAPTLELEMII</sequence>
<protein>
    <recommendedName>
        <fullName evidence="3">Leucine-rich melanocyte differentiation-associated protein</fullName>
    </recommendedName>
</protein>